<dbReference type="OrthoDB" id="9791535at2"/>
<dbReference type="eggNOG" id="COG1433">
    <property type="taxonomic scope" value="Bacteria"/>
</dbReference>
<dbReference type="PATRIC" id="fig|768706.3.peg.2754"/>
<protein>
    <submittedName>
        <fullName evidence="1">C_GCAxxG_C_C family probable redox protein</fullName>
    </submittedName>
</protein>
<dbReference type="AlphaFoldDB" id="G7WBF2"/>
<evidence type="ECO:0000313" key="2">
    <source>
        <dbReference type="Proteomes" id="UP000006346"/>
    </source>
</evidence>
<dbReference type="RefSeq" id="WP_014185089.1">
    <property type="nucleotide sequence ID" value="NC_016584.1"/>
</dbReference>
<evidence type="ECO:0000313" key="1">
    <source>
        <dbReference type="EMBL" id="AET68281.1"/>
    </source>
</evidence>
<dbReference type="InterPro" id="IPR010181">
    <property type="entry name" value="CGCAxxGCC_motif"/>
</dbReference>
<dbReference type="Pfam" id="PF09719">
    <property type="entry name" value="C_GCAxxG_C_C"/>
    <property type="match status" value="1"/>
</dbReference>
<proteinExistence type="predicted"/>
<dbReference type="Proteomes" id="UP000006346">
    <property type="component" value="Chromosome"/>
</dbReference>
<reference evidence="2" key="1">
    <citation type="submission" date="2011-11" db="EMBL/GenBank/DDBJ databases">
        <title>Complete sequence of Desulfosporosinus orientis DSM 765.</title>
        <authorList>
            <person name="Lucas S."/>
            <person name="Han J."/>
            <person name="Lapidus A."/>
            <person name="Cheng J.-F."/>
            <person name="Goodwin L."/>
            <person name="Pitluck S."/>
            <person name="Peters L."/>
            <person name="Ovchinnikova G."/>
            <person name="Teshima H."/>
            <person name="Detter J.C."/>
            <person name="Han C."/>
            <person name="Tapia R."/>
            <person name="Land M."/>
            <person name="Hauser L."/>
            <person name="Kyrpides N."/>
            <person name="Ivanova N."/>
            <person name="Pagani I."/>
            <person name="Pester M."/>
            <person name="Spring S."/>
            <person name="Ollivier B."/>
            <person name="Rattei T."/>
            <person name="Klenk H.-P."/>
            <person name="Wagner M."/>
            <person name="Loy A."/>
            <person name="Woyke T."/>
        </authorList>
    </citation>
    <scope>NUCLEOTIDE SEQUENCE [LARGE SCALE GENOMIC DNA]</scope>
    <source>
        <strain evidence="2">ATCC 19365 / DSM 765 / NCIMB 8382 / VKM B-1628</strain>
    </source>
</reference>
<dbReference type="STRING" id="768706.Desor_2741"/>
<name>G7WBF2_DESOD</name>
<keyword evidence="2" id="KW-1185">Reference proteome</keyword>
<accession>G7WBF2</accession>
<dbReference type="HOGENOM" id="CLU_091283_1_1_9"/>
<gene>
    <name evidence="1" type="ordered locus">Desor_2741</name>
</gene>
<sequence>MSKVKEAVSCFTEGFLCSQAIFSTYAPEIGLDRETALKISCSFGGGMARMGETCGAVTGALMVIGLKSGNTNVDDKQGKERTYGVAWDFVSRFTQCNDSIKCKDLLCCDISTTEGAKIANEKQLFTTLCPKFVEDAALIIEQILDIK</sequence>
<dbReference type="NCBIfam" id="TIGR01909">
    <property type="entry name" value="C_GCAxxG_C_C"/>
    <property type="match status" value="1"/>
</dbReference>
<dbReference type="EMBL" id="CP003108">
    <property type="protein sequence ID" value="AET68281.1"/>
    <property type="molecule type" value="Genomic_DNA"/>
</dbReference>
<reference evidence="1 2" key="2">
    <citation type="journal article" date="2012" name="J. Bacteriol.">
        <title>Complete genome sequences of Desulfosporosinus orientis DSM765T, Desulfosporosinus youngiae DSM17734T, Desulfosporosinus meridiei DSM13257T, and Desulfosporosinus acidiphilus DSM22704T.</title>
        <authorList>
            <person name="Pester M."/>
            <person name="Brambilla E."/>
            <person name="Alazard D."/>
            <person name="Rattei T."/>
            <person name="Weinmaier T."/>
            <person name="Han J."/>
            <person name="Lucas S."/>
            <person name="Lapidus A."/>
            <person name="Cheng J.F."/>
            <person name="Goodwin L."/>
            <person name="Pitluck S."/>
            <person name="Peters L."/>
            <person name="Ovchinnikova G."/>
            <person name="Teshima H."/>
            <person name="Detter J.C."/>
            <person name="Han C.S."/>
            <person name="Tapia R."/>
            <person name="Land M.L."/>
            <person name="Hauser L."/>
            <person name="Kyrpides N.C."/>
            <person name="Ivanova N.N."/>
            <person name="Pagani I."/>
            <person name="Huntmann M."/>
            <person name="Wei C.L."/>
            <person name="Davenport K.W."/>
            <person name="Daligault H."/>
            <person name="Chain P.S."/>
            <person name="Chen A."/>
            <person name="Mavromatis K."/>
            <person name="Markowitz V."/>
            <person name="Szeto E."/>
            <person name="Mikhailova N."/>
            <person name="Pati A."/>
            <person name="Wagner M."/>
            <person name="Woyke T."/>
            <person name="Ollivier B."/>
            <person name="Klenk H.P."/>
            <person name="Spring S."/>
            <person name="Loy A."/>
        </authorList>
    </citation>
    <scope>NUCLEOTIDE SEQUENCE [LARGE SCALE GENOMIC DNA]</scope>
    <source>
        <strain evidence="2">ATCC 19365 / DSM 765 / NCIMB 8382 / VKM B-1628</strain>
    </source>
</reference>
<organism evidence="1 2">
    <name type="scientific">Desulfosporosinus orientis (strain ATCC 19365 / DSM 765 / NCIMB 8382 / VKM B-1628 / Singapore I)</name>
    <name type="common">Desulfotomaculum orientis</name>
    <dbReference type="NCBI Taxonomy" id="768706"/>
    <lineage>
        <taxon>Bacteria</taxon>
        <taxon>Bacillati</taxon>
        <taxon>Bacillota</taxon>
        <taxon>Clostridia</taxon>
        <taxon>Eubacteriales</taxon>
        <taxon>Desulfitobacteriaceae</taxon>
        <taxon>Desulfosporosinus</taxon>
    </lineage>
</organism>
<dbReference type="KEGG" id="dor:Desor_2741"/>